<dbReference type="GO" id="GO:0009236">
    <property type="term" value="P:cobalamin biosynthetic process"/>
    <property type="evidence" value="ECO:0007669"/>
    <property type="project" value="UniProtKB-KW"/>
</dbReference>
<evidence type="ECO:0000256" key="5">
    <source>
        <dbReference type="ARBA" id="ARBA00022679"/>
    </source>
</evidence>
<name>G2JAK1_9BURK</name>
<dbReference type="NCBIfam" id="NF004790">
    <property type="entry name" value="PRK06136.1"/>
    <property type="match status" value="1"/>
</dbReference>
<dbReference type="Proteomes" id="UP000054051">
    <property type="component" value="Unassembled WGS sequence"/>
</dbReference>
<dbReference type="UniPathway" id="UPA00262">
    <property type="reaction ID" value="UER00211"/>
</dbReference>
<protein>
    <recommendedName>
        <fullName evidence="2">uroporphyrinogen-III C-methyltransferase</fullName>
        <ecNumber evidence="2">2.1.1.107</ecNumber>
    </recommendedName>
</protein>
<evidence type="ECO:0000256" key="6">
    <source>
        <dbReference type="ARBA" id="ARBA00022691"/>
    </source>
</evidence>
<dbReference type="InterPro" id="IPR035996">
    <property type="entry name" value="4pyrrol_Methylase_sf"/>
</dbReference>
<comment type="similarity">
    <text evidence="1">Belongs to the precorrin methyltransferase family.</text>
</comment>
<dbReference type="InterPro" id="IPR050161">
    <property type="entry name" value="Siro_Cobalamin_biosynth"/>
</dbReference>
<keyword evidence="4 11" id="KW-0489">Methyltransferase</keyword>
<evidence type="ECO:0000256" key="2">
    <source>
        <dbReference type="ARBA" id="ARBA00012162"/>
    </source>
</evidence>
<dbReference type="OrthoDB" id="9815856at2"/>
<dbReference type="PANTHER" id="PTHR45790:SF3">
    <property type="entry name" value="S-ADENOSYL-L-METHIONINE-DEPENDENT UROPORPHYRINOGEN III METHYLTRANSFERASE, CHLOROPLASTIC"/>
    <property type="match status" value="1"/>
</dbReference>
<dbReference type="GO" id="GO:0004851">
    <property type="term" value="F:uroporphyrin-III C-methyltransferase activity"/>
    <property type="evidence" value="ECO:0007669"/>
    <property type="project" value="UniProtKB-EC"/>
</dbReference>
<evidence type="ECO:0000256" key="8">
    <source>
        <dbReference type="ARBA" id="ARBA00025705"/>
    </source>
</evidence>
<dbReference type="PANTHER" id="PTHR45790">
    <property type="entry name" value="SIROHEME SYNTHASE-RELATED"/>
    <property type="match status" value="1"/>
</dbReference>
<dbReference type="InterPro" id="IPR014776">
    <property type="entry name" value="4pyrrole_Mease_sub2"/>
</dbReference>
<dbReference type="PROSITE" id="PS00839">
    <property type="entry name" value="SUMT_1"/>
    <property type="match status" value="1"/>
</dbReference>
<dbReference type="InterPro" id="IPR006366">
    <property type="entry name" value="CobA/CysG_C"/>
</dbReference>
<keyword evidence="5 11" id="KW-0808">Transferase</keyword>
<comment type="caution">
    <text evidence="11">The sequence shown here is derived from an EMBL/GenBank/DDBJ whole genome shotgun (WGS) entry which is preliminary data.</text>
</comment>
<keyword evidence="7" id="KW-0627">Porphyrin biosynthesis</keyword>
<evidence type="ECO:0000313" key="11">
    <source>
        <dbReference type="EMBL" id="CCD29803.1"/>
    </source>
</evidence>
<dbReference type="InterPro" id="IPR003043">
    <property type="entry name" value="Uropor_MeTrfase_CS"/>
</dbReference>
<sequence length="240" mass="25683">MKCGKVYLIGAGPGDADLLTVKAARLIGQVDTILVDDLVNRDVLRYARTDAEIIHVGKRGGRMSTPQEYINQLCLEHVEAGKDVARLKGGDPFIFGRGGEELFTLRRAGVVVEVISGLTSGIAVPAAFDIPLTYRHIAQTATFVTGTTSGNDEVCWRSMVELSGTLVIYMGISRLEHITQRLLASGLDPDMPAAAIQNGTLAEQRFLLSRVCTLAADIRAAKLQSPAIIIIGSVVSLAHS</sequence>
<evidence type="ECO:0000313" key="12">
    <source>
        <dbReference type="Proteomes" id="UP000054051"/>
    </source>
</evidence>
<evidence type="ECO:0000259" key="10">
    <source>
        <dbReference type="Pfam" id="PF00590"/>
    </source>
</evidence>
<keyword evidence="3" id="KW-0169">Cobalamin biosynthesis</keyword>
<evidence type="ECO:0000256" key="1">
    <source>
        <dbReference type="ARBA" id="ARBA00005879"/>
    </source>
</evidence>
<evidence type="ECO:0000256" key="7">
    <source>
        <dbReference type="ARBA" id="ARBA00023244"/>
    </source>
</evidence>
<dbReference type="FunFam" id="3.30.950.10:FF:000001">
    <property type="entry name" value="Siroheme synthase"/>
    <property type="match status" value="1"/>
</dbReference>
<dbReference type="EMBL" id="CAFB01000048">
    <property type="protein sequence ID" value="CCD29803.1"/>
    <property type="molecule type" value="Genomic_DNA"/>
</dbReference>
<organism evidence="11 12">
    <name type="scientific">Candidatus Glomeribacter gigasporarum BEG34</name>
    <dbReference type="NCBI Taxonomy" id="1070319"/>
    <lineage>
        <taxon>Bacteria</taxon>
        <taxon>Pseudomonadati</taxon>
        <taxon>Pseudomonadota</taxon>
        <taxon>Betaproteobacteria</taxon>
        <taxon>Burkholderiales</taxon>
        <taxon>Burkholderiaceae</taxon>
        <taxon>Candidatus Glomeribacter</taxon>
    </lineage>
</organism>
<comment type="pathway">
    <text evidence="8">Porphyrin-containing compound metabolism; siroheme biosynthesis; precorrin-2 from uroporphyrinogen III: step 1/1.</text>
</comment>
<dbReference type="EC" id="2.1.1.107" evidence="2"/>
<dbReference type="AlphaFoldDB" id="G2JAK1"/>
<dbReference type="Gene3D" id="3.40.1010.10">
    <property type="entry name" value="Cobalt-precorrin-4 Transmethylase, Domain 1"/>
    <property type="match status" value="1"/>
</dbReference>
<gene>
    <name evidence="11" type="ORF">CAGGBEG34_300003</name>
</gene>
<evidence type="ECO:0000256" key="9">
    <source>
        <dbReference type="ARBA" id="ARBA00060548"/>
    </source>
</evidence>
<dbReference type="FunFam" id="3.40.1010.10:FF:000001">
    <property type="entry name" value="Siroheme synthase"/>
    <property type="match status" value="1"/>
</dbReference>
<dbReference type="SUPFAM" id="SSF53790">
    <property type="entry name" value="Tetrapyrrole methylase"/>
    <property type="match status" value="1"/>
</dbReference>
<dbReference type="eggNOG" id="COG0007">
    <property type="taxonomic scope" value="Bacteria"/>
</dbReference>
<evidence type="ECO:0000256" key="4">
    <source>
        <dbReference type="ARBA" id="ARBA00022603"/>
    </source>
</evidence>
<dbReference type="CDD" id="cd11642">
    <property type="entry name" value="SUMT"/>
    <property type="match status" value="1"/>
</dbReference>
<accession>G2JAK1</accession>
<reference evidence="11 12" key="1">
    <citation type="submission" date="2011-08" db="EMBL/GenBank/DDBJ databases">
        <title>The genome of the obligate endobacterium of an arbuscular mycorrhizal fungus reveals an interphylum network of nutritional interactions.</title>
        <authorList>
            <person name="Ghignone S."/>
            <person name="Salvioli A."/>
            <person name="Anca I."/>
            <person name="Lumini E."/>
            <person name="Ortu G."/>
            <person name="Petiti L."/>
            <person name="Cruveiller S."/>
            <person name="Bianciotto V."/>
            <person name="Piffanelli P."/>
            <person name="Lanfranco L."/>
            <person name="Bonfante P."/>
        </authorList>
    </citation>
    <scope>NUCLEOTIDE SEQUENCE [LARGE SCALE GENOMIC DNA]</scope>
    <source>
        <strain evidence="11 12">BEG34</strain>
    </source>
</reference>
<evidence type="ECO:0000256" key="3">
    <source>
        <dbReference type="ARBA" id="ARBA00022573"/>
    </source>
</evidence>
<dbReference type="Pfam" id="PF00590">
    <property type="entry name" value="TP_methylase"/>
    <property type="match status" value="1"/>
</dbReference>
<dbReference type="STRING" id="1070319.CAGGBEG34_300003"/>
<comment type="pathway">
    <text evidence="9">Cofactor biosynthesis; adenosylcobalamin biosynthesis; precorrin-2 from uroporphyrinogen III: step 1/1.</text>
</comment>
<dbReference type="InterPro" id="IPR014777">
    <property type="entry name" value="4pyrrole_Mease_sub1"/>
</dbReference>
<proteinExistence type="inferred from homology"/>
<dbReference type="Gene3D" id="3.30.950.10">
    <property type="entry name" value="Methyltransferase, Cobalt-precorrin-4 Transmethylase, Domain 2"/>
    <property type="match status" value="1"/>
</dbReference>
<dbReference type="NCBIfam" id="TIGR01469">
    <property type="entry name" value="cobA_cysG_Cterm"/>
    <property type="match status" value="1"/>
</dbReference>
<dbReference type="InterPro" id="IPR000878">
    <property type="entry name" value="4pyrrol_Mease"/>
</dbReference>
<keyword evidence="12" id="KW-1185">Reference proteome</keyword>
<keyword evidence="6" id="KW-0949">S-adenosyl-L-methionine</keyword>
<dbReference type="GO" id="GO:0019354">
    <property type="term" value="P:siroheme biosynthetic process"/>
    <property type="evidence" value="ECO:0007669"/>
    <property type="project" value="UniProtKB-UniPathway"/>
</dbReference>
<feature type="domain" description="Tetrapyrrole methylase" evidence="10">
    <location>
        <begin position="5"/>
        <end position="209"/>
    </location>
</feature>
<dbReference type="GO" id="GO:0032259">
    <property type="term" value="P:methylation"/>
    <property type="evidence" value="ECO:0007669"/>
    <property type="project" value="UniProtKB-KW"/>
</dbReference>